<reference evidence="1" key="2">
    <citation type="submission" date="2023-12" db="EMBL/GenBank/DDBJ databases">
        <authorList>
            <person name="Sun Q."/>
            <person name="Inoue M."/>
        </authorList>
    </citation>
    <scope>NUCLEOTIDE SEQUENCE</scope>
    <source>
        <strain evidence="1">JCM 14265</strain>
    </source>
</reference>
<evidence type="ECO:0000313" key="2">
    <source>
        <dbReference type="Proteomes" id="UP001501425"/>
    </source>
</evidence>
<reference evidence="1" key="1">
    <citation type="journal article" date="2014" name="Int. J. Syst. Evol. Microbiol.">
        <title>Complete genome sequence of Corynebacterium casei LMG S-19264T (=DSM 44701T), isolated from a smear-ripened cheese.</title>
        <authorList>
            <consortium name="US DOE Joint Genome Institute (JGI-PGF)"/>
            <person name="Walter F."/>
            <person name="Albersmeier A."/>
            <person name="Kalinowski J."/>
            <person name="Ruckert C."/>
        </authorList>
    </citation>
    <scope>NUCLEOTIDE SEQUENCE</scope>
    <source>
        <strain evidence="1">JCM 14265</strain>
    </source>
</reference>
<name>A0AAV3SR51_9EURY</name>
<protein>
    <submittedName>
        <fullName evidence="1">Uncharacterized protein</fullName>
    </submittedName>
</protein>
<proteinExistence type="predicted"/>
<organism evidence="1 2">
    <name type="scientific">Halorubrum ejinorense</name>
    <dbReference type="NCBI Taxonomy" id="425309"/>
    <lineage>
        <taxon>Archaea</taxon>
        <taxon>Methanobacteriati</taxon>
        <taxon>Methanobacteriota</taxon>
        <taxon>Stenosarchaea group</taxon>
        <taxon>Halobacteria</taxon>
        <taxon>Halobacteriales</taxon>
        <taxon>Haloferacaceae</taxon>
        <taxon>Halorubrum</taxon>
    </lineage>
</organism>
<accession>A0AAV3SR51</accession>
<dbReference type="Proteomes" id="UP001501425">
    <property type="component" value="Unassembled WGS sequence"/>
</dbReference>
<gene>
    <name evidence="1" type="ORF">GCM10008994_15450</name>
</gene>
<comment type="caution">
    <text evidence="1">The sequence shown here is derived from an EMBL/GenBank/DDBJ whole genome shotgun (WGS) entry which is preliminary data.</text>
</comment>
<sequence length="60" mass="6936">MADVVKPDSEADENSRRGVYLTYYRVEMERAGCTPHDASEDSPRTDVEVWLLTSYKRLLL</sequence>
<dbReference type="AlphaFoldDB" id="A0AAV3SR51"/>
<evidence type="ECO:0000313" key="1">
    <source>
        <dbReference type="EMBL" id="GAA0541274.1"/>
    </source>
</evidence>
<dbReference type="EMBL" id="BAAADQ010000006">
    <property type="protein sequence ID" value="GAA0541274.1"/>
    <property type="molecule type" value="Genomic_DNA"/>
</dbReference>